<protein>
    <submittedName>
        <fullName evidence="2">Uncharacterized protein</fullName>
    </submittedName>
</protein>
<keyword evidence="1" id="KW-0812">Transmembrane</keyword>
<feature type="transmembrane region" description="Helical" evidence="1">
    <location>
        <begin position="1637"/>
        <end position="1658"/>
    </location>
</feature>
<proteinExistence type="predicted"/>
<sequence>MMVLLMVMSSLLAGYSPAIGDAEAAQVVITDAVQVVDGGQVNDRMAAVDSDGDGNIHIVWSRNTQHLFYTMLDARAQTVISATQISNTGAHRSWNPDIAVDDSGMVHVTWANTAGQHSIMYTLLDPSFHPQDGSPGDDSTLSMVDDFIVSQRNQDRGWPAIALDSLGSVHIVWQDSYEQLDKFYQQPQIYYSMLDIDLSTREAITAIDDTLLTPIIGHKGHPDIAVDANDFVQIVWDDTRGGKVEFAAPIDTSGSMYQEWGDMCTVFYGGQWSSGGYFQGIKPMLMDANISVYETLYLLSGNTPSAASSGACSTAYATGGSGGNVRPTALGLNPSDHSGGIRKLTEVVYGGAATNLPSDGGYYSEFWGPGSTWACLSWKDAGGNVPGNPPTQRDHKWNPNATKIVMPISDEGPYGGHPIDQQDSQSINEAHDACVLAGVTPVPMYSGNNQGVASASIDMAKCPNGQTSTGPRICPGSTVRNTDAGGQAHAFPSGGSNSMNLLVEAMIYLATNNSREIYLTVLDPHSLINNPPNSWGYGDAGHSVSGNSYFERIGPSVDSNGVGSLVVVNDTRITIDDAFSLHPSIAIDSSGNTHLAWMDARGYGFDKDDNYEVWYTRLRLRGSSDWNGVPGGLPTYGIKQIYDYPISEFEGKNNIPPARPWGPSSYMPSILADAQDNIHIAWLENSNVTAGEEIMYTRLNHTNDAYPDGIPLNSLATYILDEWEPTPVTKWASDKLGPNSGRAPEMGQPPAFANDLGSGAHMAWSDTTKCDGSSNNNMYTICYTHILTGQVDVFLEDGEADWLHIIEPGEETIFNMTINNTTPGPVDLVADTYSLNLSMMCIVPQEIAEAHGLSQQCNAGNWTMTMFFASNHTAIFPDTDIYLKGGEAERIYLRVRAPSVYQAHHDENSYVTVSAVSHKDPAIRSDRLTLTMMDVVHGIQLDTSHERSDVEQGQTAIFSITITNTGNVFDSFAFYDPNTIEGQQEWLLPFGWQIRFPLQVSLDPGQSVTKNLEISVPTTQEPGTFALFLKGWSMGEPRKSVASGSMDVLELYVNVSIRSTGNIVFEIYDTTEYVLPGDCASYDIDVIKHFQPGYIIFTTPGAPAERPSEIPEHVWREDHWTLTLDFANAPGGNSMGLNEPRHWGTIDYPYTVTAVVCAPDNANAGLGPALTVKAHLSGASRVSDSVILSTNVIHVYDLESSVVDLAPPYEYTVDPSDELEVPIITTNNGNGADRYDVRVARVTDLASGVEVLWDVDVPRGILSELQRGDSENITVTVNVPLMVTAGNYEIVLDVFSEESYPDSAGRPTRLRDSITLAITVNEFHDMQLLLDPFVESDVKTTAPGRTVRFNLNVTNNGNVPDRATLHNHTIDLSSGTWDERPGMGHLDRWQVSWAIMDGQFEVPCRQLGVGEEAPVNECVRHADGTWILPEMASYSTIPIVALVNISTEAALGNQELGLKVRSFFGNMMQDGDTDDSESWEGELLDTNELIVTIRLRAPNLLFEDVTADVKSGDVGDMLPIRVQIINDGNVHATDIHVIVCQDQSKDDVRKNGCDEENVAYRQVIGALMPPDAAERTDPAEIVLLYPVKAGSHDIVLVIDPDNMIVESSERDNIFELEGGLKSSNGWIDQATETLGAWGVPGIIILLTLSLLAVAGLVMHGRRKEALAKVAEQSSLLSTDEMF</sequence>
<keyword evidence="1" id="KW-1133">Transmembrane helix</keyword>
<accession>A0A075FIF1</accession>
<dbReference type="Gene3D" id="2.60.40.10">
    <property type="entry name" value="Immunoglobulins"/>
    <property type="match status" value="1"/>
</dbReference>
<dbReference type="EMBL" id="KF900331">
    <property type="protein sequence ID" value="AIE91230.1"/>
    <property type="molecule type" value="Genomic_DNA"/>
</dbReference>
<evidence type="ECO:0000256" key="1">
    <source>
        <dbReference type="SAM" id="Phobius"/>
    </source>
</evidence>
<name>A0A075FIF1_9EURY</name>
<dbReference type="PANTHER" id="PTHR39198:SF1">
    <property type="entry name" value="ALPHA-GALACTOSIDASE NEW3 DOMAIN-CONTAINING PROTEIN"/>
    <property type="match status" value="1"/>
</dbReference>
<dbReference type="PANTHER" id="PTHR39198">
    <property type="entry name" value="HYPOTHETICAL MEMBRANE PROTEIN, CONSERVED"/>
    <property type="match status" value="1"/>
</dbReference>
<dbReference type="InterPro" id="IPR013783">
    <property type="entry name" value="Ig-like_fold"/>
</dbReference>
<reference evidence="2" key="1">
    <citation type="journal article" date="2014" name="Genome Biol. Evol.">
        <title>Pangenome evidence for extensive interdomain horizontal transfer affecting lineage core and shell genes in uncultured planktonic thaumarchaeota and euryarchaeota.</title>
        <authorList>
            <person name="Deschamps P."/>
            <person name="Zivanovic Y."/>
            <person name="Moreira D."/>
            <person name="Rodriguez-Valera F."/>
            <person name="Lopez-Garcia P."/>
        </authorList>
    </citation>
    <scope>NUCLEOTIDE SEQUENCE</scope>
</reference>
<evidence type="ECO:0000313" key="2">
    <source>
        <dbReference type="EMBL" id="AIE91230.1"/>
    </source>
</evidence>
<keyword evidence="1" id="KW-0472">Membrane</keyword>
<organism evidence="2">
    <name type="scientific">uncultured marine group II/III euryarchaeote AD1000_10_C12</name>
    <dbReference type="NCBI Taxonomy" id="1457717"/>
    <lineage>
        <taxon>Archaea</taxon>
        <taxon>Methanobacteriati</taxon>
        <taxon>Methanobacteriota</taxon>
        <taxon>environmental samples</taxon>
    </lineage>
</organism>